<accession>A0A0A1X7U5</accession>
<evidence type="ECO:0000313" key="16">
    <source>
        <dbReference type="EMBL" id="JAD06981.1"/>
    </source>
</evidence>
<dbReference type="SUPFAM" id="SSF56112">
    <property type="entry name" value="Protein kinase-like (PK-like)"/>
    <property type="match status" value="1"/>
</dbReference>
<dbReference type="PROSITE" id="PS00107">
    <property type="entry name" value="PROTEIN_KINASE_ATP"/>
    <property type="match status" value="1"/>
</dbReference>
<feature type="binding site" evidence="12">
    <location>
        <position position="259"/>
    </location>
    <ligand>
        <name>ATP</name>
        <dbReference type="ChEBI" id="CHEBI:30616"/>
    </ligand>
</feature>
<evidence type="ECO:0000256" key="4">
    <source>
        <dbReference type="ARBA" id="ARBA00022692"/>
    </source>
</evidence>
<keyword evidence="9 13" id="KW-1133">Transmembrane helix</keyword>
<dbReference type="GO" id="GO:0030509">
    <property type="term" value="P:BMP signaling pathway"/>
    <property type="evidence" value="ECO:0007669"/>
    <property type="project" value="TreeGrafter"/>
</dbReference>
<dbReference type="InterPro" id="IPR011009">
    <property type="entry name" value="Kinase-like_dom_sf"/>
</dbReference>
<keyword evidence="2" id="KW-0723">Serine/threonine-protein kinase</keyword>
<proteinExistence type="predicted"/>
<evidence type="ECO:0000256" key="1">
    <source>
        <dbReference type="ARBA" id="ARBA00004479"/>
    </source>
</evidence>
<comment type="subcellular location">
    <subcellularLocation>
        <location evidence="1">Membrane</location>
        <topology evidence="1">Single-pass type I membrane protein</topology>
    </subcellularLocation>
</comment>
<evidence type="ECO:0000256" key="14">
    <source>
        <dbReference type="SAM" id="SignalP"/>
    </source>
</evidence>
<feature type="chain" id="PRO_5001983003" evidence="14">
    <location>
        <begin position="19"/>
        <end position="302"/>
    </location>
</feature>
<reference evidence="16" key="1">
    <citation type="submission" date="2014-11" db="EMBL/GenBank/DDBJ databases">
        <authorList>
            <person name="Geib S."/>
        </authorList>
    </citation>
    <scope>NUCLEOTIDE SEQUENCE</scope>
</reference>
<keyword evidence="11 16" id="KW-0675">Receptor</keyword>
<dbReference type="PANTHER" id="PTHR23255:SF100">
    <property type="entry name" value="RECEPTOR PROTEIN SERINE_THREONINE KINASE"/>
    <property type="match status" value="1"/>
</dbReference>
<evidence type="ECO:0000256" key="9">
    <source>
        <dbReference type="ARBA" id="ARBA00022989"/>
    </source>
</evidence>
<evidence type="ECO:0000256" key="11">
    <source>
        <dbReference type="ARBA" id="ARBA00023170"/>
    </source>
</evidence>
<evidence type="ECO:0000256" key="2">
    <source>
        <dbReference type="ARBA" id="ARBA00022527"/>
    </source>
</evidence>
<dbReference type="InterPro" id="IPR017441">
    <property type="entry name" value="Protein_kinase_ATP_BS"/>
</dbReference>
<protein>
    <submittedName>
        <fullName evidence="16">Bone morphogenetic protein receptor type-2</fullName>
    </submittedName>
</protein>
<evidence type="ECO:0000259" key="15">
    <source>
        <dbReference type="Pfam" id="PF01064"/>
    </source>
</evidence>
<dbReference type="InterPro" id="IPR000472">
    <property type="entry name" value="Activin_recp"/>
</dbReference>
<evidence type="ECO:0000256" key="8">
    <source>
        <dbReference type="ARBA" id="ARBA00022840"/>
    </source>
</evidence>
<dbReference type="InterPro" id="IPR000333">
    <property type="entry name" value="TGFB_receptor"/>
</dbReference>
<keyword evidence="8 12" id="KW-0067">ATP-binding</keyword>
<dbReference type="Pfam" id="PF01064">
    <property type="entry name" value="Activin_recp"/>
    <property type="match status" value="1"/>
</dbReference>
<feature type="signal peptide" evidence="14">
    <location>
        <begin position="1"/>
        <end position="18"/>
    </location>
</feature>
<dbReference type="Gene3D" id="2.10.60.10">
    <property type="entry name" value="CD59"/>
    <property type="match status" value="1"/>
</dbReference>
<evidence type="ECO:0000256" key="3">
    <source>
        <dbReference type="ARBA" id="ARBA00022679"/>
    </source>
</evidence>
<evidence type="ECO:0000256" key="5">
    <source>
        <dbReference type="ARBA" id="ARBA00022729"/>
    </source>
</evidence>
<organism evidence="16">
    <name type="scientific">Zeugodacus cucurbitae</name>
    <name type="common">Melon fruit fly</name>
    <name type="synonym">Bactrocera cucurbitae</name>
    <dbReference type="NCBI Taxonomy" id="28588"/>
    <lineage>
        <taxon>Eukaryota</taxon>
        <taxon>Metazoa</taxon>
        <taxon>Ecdysozoa</taxon>
        <taxon>Arthropoda</taxon>
        <taxon>Hexapoda</taxon>
        <taxon>Insecta</taxon>
        <taxon>Pterygota</taxon>
        <taxon>Neoptera</taxon>
        <taxon>Endopterygota</taxon>
        <taxon>Diptera</taxon>
        <taxon>Brachycera</taxon>
        <taxon>Muscomorpha</taxon>
        <taxon>Tephritoidea</taxon>
        <taxon>Tephritidae</taxon>
        <taxon>Zeugodacus</taxon>
        <taxon>Zeugodacus</taxon>
    </lineage>
</organism>
<keyword evidence="4 13" id="KW-0812">Transmembrane</keyword>
<sequence>MSPLRLVYCLVLFACVRASTPERPFACMSYMEDEKFINDDDDFDEYSANGAQAQYSAENSNSLDVEDTPIEPATPHRRICQADYTFCFALWRQYPNGTRIEKQGCWKESTERNATCSQSECTSSAPTSRNNSLYYCCCSGDSCNKNVAVVEPAPLQLSKPIYGADKNVSVRFDAGLGVILTVIVVLILCLSVSGFAAYCYVHKIKDKTMPEEAPLAPSGPGYSSNLRNVDNINLICMLGNGKYGTVMKGLLHDQEVAVKIFPESHFPYYINERNIYSLPMMDSPALLTYFGEYESTLGIDCK</sequence>
<evidence type="ECO:0000256" key="10">
    <source>
        <dbReference type="ARBA" id="ARBA00023136"/>
    </source>
</evidence>
<name>A0A0A1X7U5_ZEUCU</name>
<keyword evidence="5 14" id="KW-0732">Signal</keyword>
<feature type="domain" description="Activin types I and II receptor" evidence="15">
    <location>
        <begin position="76"/>
        <end position="146"/>
    </location>
</feature>
<dbReference type="GO" id="GO:0005524">
    <property type="term" value="F:ATP binding"/>
    <property type="evidence" value="ECO:0007669"/>
    <property type="project" value="UniProtKB-UniRule"/>
</dbReference>
<dbReference type="PANTHER" id="PTHR23255">
    <property type="entry name" value="TRANSFORMING GROWTH FACTOR-BETA RECEPTOR TYPE I AND II"/>
    <property type="match status" value="1"/>
</dbReference>
<dbReference type="GO" id="GO:0043235">
    <property type="term" value="C:receptor complex"/>
    <property type="evidence" value="ECO:0007669"/>
    <property type="project" value="TreeGrafter"/>
</dbReference>
<keyword evidence="3" id="KW-0808">Transferase</keyword>
<dbReference type="InterPro" id="IPR045860">
    <property type="entry name" value="Snake_toxin-like_sf"/>
</dbReference>
<gene>
    <name evidence="16" type="primary">Bmpr2</name>
    <name evidence="16" type="ORF">g.45184</name>
</gene>
<keyword evidence="6 12" id="KW-0547">Nucleotide-binding</keyword>
<dbReference type="GO" id="GO:0005024">
    <property type="term" value="F:transforming growth factor beta receptor activity"/>
    <property type="evidence" value="ECO:0007669"/>
    <property type="project" value="TreeGrafter"/>
</dbReference>
<evidence type="ECO:0000256" key="13">
    <source>
        <dbReference type="SAM" id="Phobius"/>
    </source>
</evidence>
<evidence type="ECO:0000256" key="12">
    <source>
        <dbReference type="PROSITE-ProRule" id="PRU10141"/>
    </source>
</evidence>
<keyword evidence="7" id="KW-0418">Kinase</keyword>
<feature type="transmembrane region" description="Helical" evidence="13">
    <location>
        <begin position="176"/>
        <end position="201"/>
    </location>
</feature>
<dbReference type="EMBL" id="GBXI01007311">
    <property type="protein sequence ID" value="JAD06981.1"/>
    <property type="molecule type" value="Transcribed_RNA"/>
</dbReference>
<dbReference type="GO" id="GO:0005886">
    <property type="term" value="C:plasma membrane"/>
    <property type="evidence" value="ECO:0007669"/>
    <property type="project" value="TreeGrafter"/>
</dbReference>
<dbReference type="Gene3D" id="3.30.200.20">
    <property type="entry name" value="Phosphorylase Kinase, domain 1"/>
    <property type="match status" value="1"/>
</dbReference>
<dbReference type="AlphaFoldDB" id="A0A0A1X7U5"/>
<dbReference type="SUPFAM" id="SSF57302">
    <property type="entry name" value="Snake toxin-like"/>
    <property type="match status" value="1"/>
</dbReference>
<reference evidence="16" key="2">
    <citation type="journal article" date="2015" name="Gigascience">
        <title>Reconstructing a comprehensive transcriptome assembly of a white-pupal translocated strain of the pest fruit fly Bactrocera cucurbitae.</title>
        <authorList>
            <person name="Sim S.B."/>
            <person name="Calla B."/>
            <person name="Hall B."/>
            <person name="DeRego T."/>
            <person name="Geib S.M."/>
        </authorList>
    </citation>
    <scope>NUCLEOTIDE SEQUENCE</scope>
</reference>
<evidence type="ECO:0000256" key="6">
    <source>
        <dbReference type="ARBA" id="ARBA00022741"/>
    </source>
</evidence>
<evidence type="ECO:0000256" key="7">
    <source>
        <dbReference type="ARBA" id="ARBA00022777"/>
    </source>
</evidence>
<keyword evidence="10 13" id="KW-0472">Membrane</keyword>